<comment type="caution">
    <text evidence="3">The sequence shown here is derived from an EMBL/GenBank/DDBJ whole genome shotgun (WGS) entry which is preliminary data.</text>
</comment>
<dbReference type="Gene3D" id="3.30.300.30">
    <property type="match status" value="1"/>
</dbReference>
<dbReference type="PANTHER" id="PTHR24096">
    <property type="entry name" value="LONG-CHAIN-FATTY-ACID--COA LIGASE"/>
    <property type="match status" value="1"/>
</dbReference>
<dbReference type="STRING" id="34475.A0A4Y9YRI8"/>
<dbReference type="PANTHER" id="PTHR24096:SF422">
    <property type="entry name" value="BCDNA.GH02901"/>
    <property type="match status" value="1"/>
</dbReference>
<feature type="domain" description="AMP-dependent synthetase/ligase" evidence="1">
    <location>
        <begin position="39"/>
        <end position="434"/>
    </location>
</feature>
<sequence length="593" mass="65437">MAEIIGAGHLAPIPDDLTIVQFMLDHQHSTRPVPPSHRPWFIEDESGRKVEFDEVKFRTNALANAFHLKWKLGEDDVVCIYSPNHVDYPITIWAAFRLGVTITAANPSYTADELVHTLTTTKAKLLVVHPWNLSVALEAAKIAKLPADRIVLLEPLPEKEKAAGARFTTVPQLIAEGAKAKKAFTERKLKKGEGKTKLAFLSFSSGTTGLPKAVKIPHYSLIANVVQIASYSQADTRPTEQRKIKSGDIAIAVLPFYRTHRYQHILLHNTDASLDIYGIVVIMHFQTYYGISVVVTPKFDFLQFLNSIQRHRINFLPVVPPMIVALCKHPAVKKFDLSSMRFIASGAAPLSAELTNQLAKLFPKVQIGQGYGMTETSTAISFPQLEQHVCTPGSAGRLLPGVVVKVVRPDGTLAPRGETGELVVKSPSNAIGYLNNDKATKETFKDGWVSTGDEVYVNDVNELFVVDRIKDLIKVRGFQVAPPELEGHILELKDVSDVSVVGKPDEYSGEVPYAFVVPSADALERIKKDPAEGEKIKAAIVKSQHVADNKVNFKRLTGGVEFIDVIPRNPSGKLLRRVLRDRLRAQLAVQAKL</sequence>
<proteinExistence type="predicted"/>
<dbReference type="Pfam" id="PF13193">
    <property type="entry name" value="AMP-binding_C"/>
    <property type="match status" value="1"/>
</dbReference>
<name>A0A4Y9YRI8_9APHY</name>
<dbReference type="Gene3D" id="3.40.50.12780">
    <property type="entry name" value="N-terminal domain of ligase-like"/>
    <property type="match status" value="1"/>
</dbReference>
<organism evidence="3 4">
    <name type="scientific">Rhodofomes roseus</name>
    <dbReference type="NCBI Taxonomy" id="34475"/>
    <lineage>
        <taxon>Eukaryota</taxon>
        <taxon>Fungi</taxon>
        <taxon>Dikarya</taxon>
        <taxon>Basidiomycota</taxon>
        <taxon>Agaricomycotina</taxon>
        <taxon>Agaricomycetes</taxon>
        <taxon>Polyporales</taxon>
        <taxon>Rhodofomes</taxon>
    </lineage>
</organism>
<dbReference type="GO" id="GO:0016405">
    <property type="term" value="F:CoA-ligase activity"/>
    <property type="evidence" value="ECO:0007669"/>
    <property type="project" value="TreeGrafter"/>
</dbReference>
<dbReference type="InterPro" id="IPR025110">
    <property type="entry name" value="AMP-bd_C"/>
</dbReference>
<evidence type="ECO:0000313" key="4">
    <source>
        <dbReference type="Proteomes" id="UP000298390"/>
    </source>
</evidence>
<dbReference type="PROSITE" id="PS00455">
    <property type="entry name" value="AMP_BINDING"/>
    <property type="match status" value="1"/>
</dbReference>
<evidence type="ECO:0000259" key="1">
    <source>
        <dbReference type="Pfam" id="PF00501"/>
    </source>
</evidence>
<dbReference type="InterPro" id="IPR045851">
    <property type="entry name" value="AMP-bd_C_sf"/>
</dbReference>
<dbReference type="InterPro" id="IPR042099">
    <property type="entry name" value="ANL_N_sf"/>
</dbReference>
<evidence type="ECO:0000259" key="2">
    <source>
        <dbReference type="Pfam" id="PF13193"/>
    </source>
</evidence>
<gene>
    <name evidence="3" type="ORF">EVJ58_g3118</name>
</gene>
<feature type="domain" description="AMP-binding enzyme C-terminal" evidence="2">
    <location>
        <begin position="484"/>
        <end position="573"/>
    </location>
</feature>
<dbReference type="Pfam" id="PF00501">
    <property type="entry name" value="AMP-binding"/>
    <property type="match status" value="1"/>
</dbReference>
<reference evidence="3 4" key="1">
    <citation type="submission" date="2019-01" db="EMBL/GenBank/DDBJ databases">
        <title>Genome sequencing of the rare red list fungi Fomitopsis rosea.</title>
        <authorList>
            <person name="Buettner E."/>
            <person name="Kellner H."/>
        </authorList>
    </citation>
    <scope>NUCLEOTIDE SEQUENCE [LARGE SCALE GENOMIC DNA]</scope>
    <source>
        <strain evidence="3 4">DSM 105464</strain>
    </source>
</reference>
<protein>
    <submittedName>
        <fullName evidence="3">Uncharacterized protein</fullName>
    </submittedName>
</protein>
<dbReference type="CDD" id="cd05911">
    <property type="entry name" value="Firefly_Luc_like"/>
    <property type="match status" value="1"/>
</dbReference>
<dbReference type="Proteomes" id="UP000298390">
    <property type="component" value="Unassembled WGS sequence"/>
</dbReference>
<dbReference type="SUPFAM" id="SSF56801">
    <property type="entry name" value="Acetyl-CoA synthetase-like"/>
    <property type="match status" value="1"/>
</dbReference>
<dbReference type="InterPro" id="IPR020845">
    <property type="entry name" value="AMP-binding_CS"/>
</dbReference>
<dbReference type="InterPro" id="IPR000873">
    <property type="entry name" value="AMP-dep_synth/lig_dom"/>
</dbReference>
<evidence type="ECO:0000313" key="3">
    <source>
        <dbReference type="EMBL" id="TFY63669.1"/>
    </source>
</evidence>
<accession>A0A4Y9YRI8</accession>
<dbReference type="AlphaFoldDB" id="A0A4Y9YRI8"/>
<dbReference type="EMBL" id="SEKV01000123">
    <property type="protein sequence ID" value="TFY63669.1"/>
    <property type="molecule type" value="Genomic_DNA"/>
</dbReference>